<evidence type="ECO:0000313" key="8">
    <source>
        <dbReference type="EMBL" id="KKP32263.1"/>
    </source>
</evidence>
<feature type="transmembrane region" description="Helical" evidence="6">
    <location>
        <begin position="207"/>
        <end position="223"/>
    </location>
</feature>
<dbReference type="Proteomes" id="UP000034803">
    <property type="component" value="Unassembled WGS sequence"/>
</dbReference>
<dbReference type="InterPro" id="IPR011990">
    <property type="entry name" value="TPR-like_helical_dom_sf"/>
</dbReference>
<dbReference type="Pfam" id="PF13181">
    <property type="entry name" value="TPR_8"/>
    <property type="match status" value="2"/>
</dbReference>
<dbReference type="SMART" id="SM00028">
    <property type="entry name" value="TPR"/>
    <property type="match status" value="2"/>
</dbReference>
<name>A0A0F9YLY9_9BACT</name>
<evidence type="ECO:0000256" key="4">
    <source>
        <dbReference type="ARBA" id="ARBA00023136"/>
    </source>
</evidence>
<keyword evidence="3 6" id="KW-1133">Transmembrane helix</keyword>
<feature type="transmembrane region" description="Helical" evidence="6">
    <location>
        <begin position="361"/>
        <end position="385"/>
    </location>
</feature>
<reference evidence="8 9" key="1">
    <citation type="journal article" date="2015" name="Nature">
        <title>rRNA introns, odd ribosomes, and small enigmatic genomes across a large radiation of phyla.</title>
        <authorList>
            <person name="Brown C.T."/>
            <person name="Hug L.A."/>
            <person name="Thomas B.C."/>
            <person name="Sharon I."/>
            <person name="Castelle C.J."/>
            <person name="Singh A."/>
            <person name="Wilkins M.J."/>
            <person name="Williams K.H."/>
            <person name="Banfield J.F."/>
        </authorList>
    </citation>
    <scope>NUCLEOTIDE SEQUENCE [LARGE SCALE GENOMIC DNA]</scope>
</reference>
<evidence type="ECO:0000259" key="7">
    <source>
        <dbReference type="Pfam" id="PF04932"/>
    </source>
</evidence>
<keyword evidence="5" id="KW-0802">TPR repeat</keyword>
<evidence type="ECO:0000256" key="2">
    <source>
        <dbReference type="ARBA" id="ARBA00022692"/>
    </source>
</evidence>
<dbReference type="PANTHER" id="PTHR37422:SF13">
    <property type="entry name" value="LIPOPOLYSACCHARIDE BIOSYNTHESIS PROTEIN PA4999-RELATED"/>
    <property type="match status" value="1"/>
</dbReference>
<feature type="transmembrane region" description="Helical" evidence="6">
    <location>
        <begin position="397"/>
        <end position="425"/>
    </location>
</feature>
<feature type="repeat" description="TPR" evidence="5">
    <location>
        <begin position="475"/>
        <end position="508"/>
    </location>
</feature>
<gene>
    <name evidence="8" type="ORF">UR21_C0001G0059</name>
</gene>
<dbReference type="SUPFAM" id="SSF48452">
    <property type="entry name" value="TPR-like"/>
    <property type="match status" value="1"/>
</dbReference>
<dbReference type="Pfam" id="PF04932">
    <property type="entry name" value="Wzy_C"/>
    <property type="match status" value="1"/>
</dbReference>
<evidence type="ECO:0000313" key="9">
    <source>
        <dbReference type="Proteomes" id="UP000034803"/>
    </source>
</evidence>
<organism evidence="8 9">
    <name type="scientific">Candidatus Woesebacteria bacterium GW2011_GWC2_31_9</name>
    <dbReference type="NCBI Taxonomy" id="1618586"/>
    <lineage>
        <taxon>Bacteria</taxon>
        <taxon>Candidatus Woeseibacteriota</taxon>
    </lineage>
</organism>
<feature type="transmembrane region" description="Helical" evidence="6">
    <location>
        <begin position="92"/>
        <end position="111"/>
    </location>
</feature>
<comment type="subcellular location">
    <subcellularLocation>
        <location evidence="1">Membrane</location>
        <topology evidence="1">Multi-pass membrane protein</topology>
    </subcellularLocation>
</comment>
<dbReference type="InterPro" id="IPR007016">
    <property type="entry name" value="O-antigen_ligase-rel_domated"/>
</dbReference>
<dbReference type="AlphaFoldDB" id="A0A0F9YLY9"/>
<feature type="domain" description="O-antigen ligase-related" evidence="7">
    <location>
        <begin position="212"/>
        <end position="377"/>
    </location>
</feature>
<dbReference type="PROSITE" id="PS50293">
    <property type="entry name" value="TPR_REGION"/>
    <property type="match status" value="1"/>
</dbReference>
<dbReference type="PROSITE" id="PS50005">
    <property type="entry name" value="TPR"/>
    <property type="match status" value="2"/>
</dbReference>
<feature type="transmembrane region" description="Helical" evidence="6">
    <location>
        <begin position="32"/>
        <end position="51"/>
    </location>
</feature>
<feature type="transmembrane region" description="Helical" evidence="6">
    <location>
        <begin position="254"/>
        <end position="273"/>
    </location>
</feature>
<feature type="transmembrane region" description="Helical" evidence="6">
    <location>
        <begin position="453"/>
        <end position="474"/>
    </location>
</feature>
<keyword evidence="4 6" id="KW-0472">Membrane</keyword>
<protein>
    <recommendedName>
        <fullName evidence="7">O-antigen ligase-related domain-containing protein</fullName>
    </recommendedName>
</protein>
<evidence type="ECO:0000256" key="3">
    <source>
        <dbReference type="ARBA" id="ARBA00022989"/>
    </source>
</evidence>
<comment type="caution">
    <text evidence="8">The sequence shown here is derived from an EMBL/GenBank/DDBJ whole genome shotgun (WGS) entry which is preliminary data.</text>
</comment>
<accession>A0A0F9YLY9</accession>
<feature type="transmembrane region" description="Helical" evidence="6">
    <location>
        <begin position="63"/>
        <end position="80"/>
    </location>
</feature>
<evidence type="ECO:0000256" key="6">
    <source>
        <dbReference type="SAM" id="Phobius"/>
    </source>
</evidence>
<dbReference type="InterPro" id="IPR019734">
    <property type="entry name" value="TPR_rpt"/>
</dbReference>
<dbReference type="InterPro" id="IPR051533">
    <property type="entry name" value="WaaL-like"/>
</dbReference>
<evidence type="ECO:0000256" key="5">
    <source>
        <dbReference type="PROSITE-ProRule" id="PRU00339"/>
    </source>
</evidence>
<feature type="transmembrane region" description="Helical" evidence="6">
    <location>
        <begin position="123"/>
        <end position="144"/>
    </location>
</feature>
<feature type="repeat" description="TPR" evidence="5">
    <location>
        <begin position="596"/>
        <end position="629"/>
    </location>
</feature>
<dbReference type="PANTHER" id="PTHR37422">
    <property type="entry name" value="TEICHURONIC ACID BIOSYNTHESIS PROTEIN TUAE"/>
    <property type="match status" value="1"/>
</dbReference>
<evidence type="ECO:0000256" key="1">
    <source>
        <dbReference type="ARBA" id="ARBA00004141"/>
    </source>
</evidence>
<feature type="transmembrane region" description="Helical" evidence="6">
    <location>
        <begin position="177"/>
        <end position="195"/>
    </location>
</feature>
<sequence>MISILFNILLFLIPLIFFKTTSELFEFNKIITLYIFTILITTVWAVKSIVAKKIIFRRTILDWPLIIFLVILVLSSIFSLDFRTSIFGYYSRFNGGLFSIVSYVLLYWGYVSNMDGEMTKKSIIFFLISTGIASFLAILEHFGFSTTCGLMGVGWNNSCWVQDVQNRVYSTFGQPNWLAATIVTLIPILFGFTLIKKGDNIKVNKLFFFYFLSIILFVTLLFTKSRSGLLGFAIADLIFCGLILFKFKKEFIKKLVIFNIIFVILISIIGTPWNSSIFKFSEFKKSKTENTSTGPALESGGTESGTIRKIVWQGAVKIWTNYPILGTGPETFAFAYPMFKPLEHNLTTEWDFIYNKAHNEYLNYLATTGTLGFISYLTLIGFIVYQLFQNKSTFGISLLAGFLSILITNFFGFSVVSTSLLFFLLPAITLTNKLEGEKKEKLILNNLDNKQKIYILISTIIAIIFLYEISRYFIADIYYNKARLFNRSDNPVKAREEITKALKISPKEAIFWNESAISNSDIAVLLANNNENDKGLEFAKLATYESEKAVNLTKNNVNLRKTQSTIYIKLTSFNSNYLTNAEDTVKLAIIISPNDPKLYYQLGLLEIKLNKLEDAILNFEKAVQIKPNYRDARFVLGSLYKDIGETSKANENFKYILEKIAPDDEATKKMYN</sequence>
<dbReference type="Gene3D" id="1.25.40.10">
    <property type="entry name" value="Tetratricopeptide repeat domain"/>
    <property type="match status" value="2"/>
</dbReference>
<dbReference type="EMBL" id="LBOI01000001">
    <property type="protein sequence ID" value="KKP32263.1"/>
    <property type="molecule type" value="Genomic_DNA"/>
</dbReference>
<feature type="transmembrane region" description="Helical" evidence="6">
    <location>
        <begin position="229"/>
        <end position="247"/>
    </location>
</feature>
<keyword evidence="2 6" id="KW-0812">Transmembrane</keyword>
<proteinExistence type="predicted"/>
<dbReference type="GO" id="GO:0016020">
    <property type="term" value="C:membrane"/>
    <property type="evidence" value="ECO:0007669"/>
    <property type="project" value="UniProtKB-SubCell"/>
</dbReference>